<dbReference type="EMBL" id="JAPFFI010000018">
    <property type="protein sequence ID" value="KAJ6349524.1"/>
    <property type="molecule type" value="Genomic_DNA"/>
</dbReference>
<accession>A0ABQ9AMM6</accession>
<gene>
    <name evidence="1" type="ORF">OIU77_006995</name>
</gene>
<reference evidence="1" key="1">
    <citation type="submission" date="2022-10" db="EMBL/GenBank/DDBJ databases">
        <authorList>
            <person name="Hyden B.L."/>
            <person name="Feng K."/>
            <person name="Yates T."/>
            <person name="Jawdy S."/>
            <person name="Smart L.B."/>
            <person name="Muchero W."/>
        </authorList>
    </citation>
    <scope>NUCLEOTIDE SEQUENCE</scope>
    <source>
        <tissue evidence="1">Shoot tip</tissue>
    </source>
</reference>
<keyword evidence="2" id="KW-1185">Reference proteome</keyword>
<dbReference type="Proteomes" id="UP001141253">
    <property type="component" value="Chromosome 19"/>
</dbReference>
<proteinExistence type="predicted"/>
<reference evidence="1" key="2">
    <citation type="journal article" date="2023" name="Int. J. Mol. Sci.">
        <title>De Novo Assembly and Annotation of 11 Diverse Shrub Willow (Salix) Genomes Reveals Novel Gene Organization in Sex-Linked Regions.</title>
        <authorList>
            <person name="Hyden B."/>
            <person name="Feng K."/>
            <person name="Yates T.B."/>
            <person name="Jawdy S."/>
            <person name="Cereghino C."/>
            <person name="Smart L.B."/>
            <person name="Muchero W."/>
        </authorList>
    </citation>
    <scope>NUCLEOTIDE SEQUENCE</scope>
    <source>
        <tissue evidence="1">Shoot tip</tissue>
    </source>
</reference>
<evidence type="ECO:0000313" key="1">
    <source>
        <dbReference type="EMBL" id="KAJ6349524.1"/>
    </source>
</evidence>
<comment type="caution">
    <text evidence="1">The sequence shown here is derived from an EMBL/GenBank/DDBJ whole genome shotgun (WGS) entry which is preliminary data.</text>
</comment>
<evidence type="ECO:0000313" key="2">
    <source>
        <dbReference type="Proteomes" id="UP001141253"/>
    </source>
</evidence>
<protein>
    <submittedName>
        <fullName evidence="1">Uncharacterized protein</fullName>
    </submittedName>
</protein>
<name>A0ABQ9AMM6_9ROSI</name>
<organism evidence="1 2">
    <name type="scientific">Salix suchowensis</name>
    <dbReference type="NCBI Taxonomy" id="1278906"/>
    <lineage>
        <taxon>Eukaryota</taxon>
        <taxon>Viridiplantae</taxon>
        <taxon>Streptophyta</taxon>
        <taxon>Embryophyta</taxon>
        <taxon>Tracheophyta</taxon>
        <taxon>Spermatophyta</taxon>
        <taxon>Magnoliopsida</taxon>
        <taxon>eudicotyledons</taxon>
        <taxon>Gunneridae</taxon>
        <taxon>Pentapetalae</taxon>
        <taxon>rosids</taxon>
        <taxon>fabids</taxon>
        <taxon>Malpighiales</taxon>
        <taxon>Salicaceae</taxon>
        <taxon>Saliceae</taxon>
        <taxon>Salix</taxon>
    </lineage>
</organism>
<sequence>MRLYKLSVSSPALLHYFTNSAIVLPFSLAEHASSFRVCWGIWVWITEQRLGKTQNNLLLVKLLLIYTNSLEKLFKEHFSKEAILLMKISILSHQFQISNLLIADIRCILHLTIPLSNRTREK</sequence>